<evidence type="ECO:0000256" key="14">
    <source>
        <dbReference type="HAMAP-Rule" id="MF_04060"/>
    </source>
</evidence>
<evidence type="ECO:0000256" key="4">
    <source>
        <dbReference type="ARBA" id="ARBA00022581"/>
    </source>
</evidence>
<comment type="function">
    <text evidence="14">Protein that inhibits host translation while promoting late viral translation by ribosome shunting. Blocks host cap-dependent translation by binding to eIF4G, displacing MKNK1 from cap initiation complexes and preventing EIF4E phosphorylation. Binds to the tripartite leader sequence of viral late mRNAs and recruits host eIF4G, PABPC1/poly-A binding protein and 40S ribosomes subunits on viral mRNAs, allowing ribosome shunting and efficient translation of late viral mRNAs even though conventional translation via ribosome scanning from the cap has been shut off in the host cell. During assembly, acts as a chaperone protein that helps hexon proteins assembly into trimers.</text>
</comment>
<evidence type="ECO:0000256" key="2">
    <source>
        <dbReference type="ARBA" id="ARBA00022481"/>
    </source>
</evidence>
<evidence type="ECO:0000313" key="17">
    <source>
        <dbReference type="Proteomes" id="UP000662997"/>
    </source>
</evidence>
<dbReference type="GO" id="GO:0043657">
    <property type="term" value="C:host cell"/>
    <property type="evidence" value="ECO:0007669"/>
    <property type="project" value="GOC"/>
</dbReference>
<feature type="compositionally biased region" description="Basic residues" evidence="15">
    <location>
        <begin position="1062"/>
        <end position="1073"/>
    </location>
</feature>
<evidence type="ECO:0000256" key="3">
    <source>
        <dbReference type="ARBA" id="ARBA00022553"/>
    </source>
</evidence>
<sequence>MRIVREERTAVILKLVLNSITEKVGWHLFAERLEQHLMETYGASLPAHFGSDAFGRETDAVAKTLIETVGEERAVLSAYRVAENLMNVQSSDAAESEGGASARSAVAEQPRGDNSVAESPETEESKPLTICDAGVQTTKTMPGIDVESNSGIYQGGNGGENGDSDPKSSSPTESPISPSPAIKPQTSSEEGEEEEKSAEERVSEPRSEDSDDSDKSFYTASTVVEVSSDLSTPSSSVTEEELDRIERGGEPEGYPDGGGSDGDSNADSGYYSADWGRAGTPSSPSPDIDSDPEETQEGPGDGGADRGPGGHGSGGGGGDADENDASSESGDATSDELTAASTPVDPVCAFRKCFERQAAVLCGALKDAIDTESSRDTPLTVENVQFQLERYVFNPDPRTPQDHREVRYNFYPPFMRPKAIANYHIFAITAPIPASCKANRSGTRLLASCREMNEFKRLPRWKVGLPADDGLGEEVVPVTELTEDVKLVPLKDDVSRLQWAKMRGSHIRYFSYPSLHLPPRISRLLMETLLQPFADESVDKAEMPAPCVSDEELRCIVDPSGRMKGEELEKALHRRRAMVTMAVRFTAQLELMERVLREPSSVKKIQEVLHHTFHHGYVSLVRETAKVNLSNYATYHGTTYNDPLNNCTVTKLFEGVDKEDYTLDSVYLFLVMTWQTAMGMWQQAIDETTLQIYAEAFSKRRRAIYGLTSVTEISKAIVDMLMDGDRLTHEMRKALPNFVTQSQLSEFRHFLTERSNVPMAAAPFYPSDFVPLAFRQSAPLLWDHVYLLQTAFFITRHGGYLWEPPEEEQLAPKHRSYCPCNLCSPHRMPSDNMALHNEVLAIGTFEIRTAEGKSFQLTPEIWANAYLDKFVPDDFHPFTVFHYPENSSSFTRNHTACVSESPEILALIRQIQSSREEFLLKRGKGVYKDPQTGETLSSSAPRAGPDGRPGAVRTAPALQTADSRSAGGARAPPKPARSVRPTSANPAAAPIAATELCEHGDLDRQIADYRRHQQQIYRDGAEDDRREDEDRRRVAGGRECRALPYESPSSVRGGRGLGTLPRNRRGKFGKRGHGGGGPSDPHFGGGGRGAGGRGEGKRASHEPAPQAAPIRILSRRNSDPSSYQEPEEEETQV</sequence>
<comment type="PTM">
    <text evidence="14">Methylated. Asymmetric dimethylation by host PRMT1 of the Arg/Gly-rich region may regulate shutoff protein binding to hexon and promote the capsid assembly in the nucleus.</text>
</comment>
<evidence type="ECO:0000256" key="7">
    <source>
        <dbReference type="ARBA" id="ARBA00022884"/>
    </source>
</evidence>
<keyword evidence="4 14" id="KW-0945">Host-virus interaction</keyword>
<protein>
    <recommendedName>
        <fullName evidence="14">Shutoff protein</fullName>
    </recommendedName>
    <alternativeName>
        <fullName evidence="14">100 kDa protein</fullName>
        <shortName evidence="14">p100K</shortName>
    </alternativeName>
    <alternativeName>
        <fullName evidence="14">100K-chaperone protein</fullName>
    </alternativeName>
    <alternativeName>
        <fullName evidence="14">L4-100K</fullName>
    </alternativeName>
    <alternativeName>
        <fullName evidence="14">Shutoff protein 100K</fullName>
    </alternativeName>
</protein>
<comment type="subunit">
    <text evidence="14">Monomer. Interacts with hexon protein; this interaction allows chaperoning and trimerization of hexon proteins. Interacts (via N-terminus) with host initiation factor EIF4G (via C-terminus). Interacts (via RRM domain) with viral mRNAs that contain the tripartite leader; this interaction allows ribosome shunting and expression of viral late mRNAs.</text>
</comment>
<comment type="PTM">
    <text evidence="14">Phosphorylated. Tyrosine phosphorylation enhances preferential binding to tripartite leader mRNAs and allows ribosome shunting.</text>
</comment>
<evidence type="ECO:0000256" key="13">
    <source>
        <dbReference type="ARBA" id="ARBA00023325"/>
    </source>
</evidence>
<keyword evidence="10 14" id="KW-0143">Chaperone</keyword>
<keyword evidence="9 14" id="KW-1190">Host gene expression shutoff by virus</keyword>
<reference evidence="16" key="1">
    <citation type="journal article" date="2021" name="Arch. Virol.">
        <title>Genome sequencing of a novel variant of fowl adenovirus B reveals mosaicism in the pattern of homologous recombination events.</title>
        <authorList>
            <person name="Homonnay Z."/>
            <person name="Jakab S."/>
            <person name="Bali K."/>
            <person name="Kaszab E."/>
            <person name="Mato T."/>
            <person name="Kiss I."/>
            <person name="Palya V."/>
            <person name="Banyai K."/>
        </authorList>
    </citation>
    <scope>NUCLEOTIDE SEQUENCE</scope>
    <source>
        <strain evidence="16">D2453/1/10-12/13/UA</strain>
    </source>
</reference>
<feature type="region of interest" description="Disordered" evidence="15">
    <location>
        <begin position="927"/>
        <end position="987"/>
    </location>
</feature>
<keyword evidence="11 14" id="KW-1035">Host cytoplasm</keyword>
<feature type="region of interest" description="Disordered" evidence="15">
    <location>
        <begin position="1015"/>
        <end position="1133"/>
    </location>
</feature>
<keyword evidence="1 14" id="KW-0813">Transport</keyword>
<dbReference type="Proteomes" id="UP000662997">
    <property type="component" value="Segment"/>
</dbReference>
<dbReference type="InterPro" id="IPR003381">
    <property type="entry name" value="L4"/>
</dbReference>
<keyword evidence="6 14" id="KW-1193">Eukaryotic host translation shutoff by virus</keyword>
<gene>
    <name evidence="14" type="primary">L4</name>
</gene>
<comment type="induction">
    <text evidence="14">Expressed in the late phase of the viral replicative cycle.</text>
</comment>
<dbReference type="GO" id="GO:0039657">
    <property type="term" value="P:symbiont-mediated suppression of host gene expression"/>
    <property type="evidence" value="ECO:0007669"/>
    <property type="project" value="UniProtKB-UniRule"/>
</dbReference>
<proteinExistence type="evidence at transcript level"/>
<keyword evidence="5 14" id="KW-1155">Translational shunt</keyword>
<comment type="similarity">
    <text evidence="14">Belongs to the adenoviridae shutoff protein family.</text>
</comment>
<evidence type="ECO:0000313" key="16">
    <source>
        <dbReference type="EMBL" id="QSC42528.1"/>
    </source>
</evidence>
<feature type="compositionally biased region" description="Low complexity" evidence="15">
    <location>
        <begin position="167"/>
        <end position="180"/>
    </location>
</feature>
<feature type="compositionally biased region" description="Low complexity" evidence="15">
    <location>
        <begin position="262"/>
        <end position="272"/>
    </location>
</feature>
<feature type="compositionally biased region" description="Gly residues" evidence="15">
    <location>
        <begin position="299"/>
        <end position="318"/>
    </location>
</feature>
<accession>A0A896INZ4</accession>
<keyword evidence="2 14" id="KW-0488">Methylation</keyword>
<evidence type="ECO:0000256" key="10">
    <source>
        <dbReference type="ARBA" id="ARBA00023186"/>
    </source>
</evidence>
<evidence type="ECO:0000256" key="5">
    <source>
        <dbReference type="ARBA" id="ARBA00022586"/>
    </source>
</evidence>
<evidence type="ECO:0000256" key="12">
    <source>
        <dbReference type="ARBA" id="ARBA00023247"/>
    </source>
</evidence>
<name>A0A896INZ4_9ADEN</name>
<dbReference type="EMBL" id="MT500572">
    <property type="protein sequence ID" value="QSC42528.1"/>
    <property type="molecule type" value="Genomic_DNA"/>
</dbReference>
<dbReference type="GO" id="GO:0003723">
    <property type="term" value="F:RNA binding"/>
    <property type="evidence" value="ECO:0007669"/>
    <property type="project" value="UniProtKB-UniRule"/>
</dbReference>
<dbReference type="Pfam" id="PF02438">
    <property type="entry name" value="Adeno_100"/>
    <property type="match status" value="1"/>
</dbReference>
<dbReference type="GO" id="GO:0039704">
    <property type="term" value="P:viral translational shunt"/>
    <property type="evidence" value="ECO:0007669"/>
    <property type="project" value="UniProtKB-UniRule"/>
</dbReference>
<comment type="caution">
    <text evidence="14">Lacks conserved residue(s) required for the propagation of feature annotation.</text>
</comment>
<feature type="compositionally biased region" description="Basic and acidic residues" evidence="15">
    <location>
        <begin position="1019"/>
        <end position="1041"/>
    </location>
</feature>
<comment type="PTM">
    <text evidence="14">Might be cleaved by the viral protease.</text>
</comment>
<feature type="compositionally biased region" description="Gly residues" evidence="15">
    <location>
        <begin position="1074"/>
        <end position="1093"/>
    </location>
</feature>
<feature type="compositionally biased region" description="Basic and acidic residues" evidence="15">
    <location>
        <begin position="198"/>
        <end position="208"/>
    </location>
</feature>
<dbReference type="GO" id="GO:0039606">
    <property type="term" value="P:symbiont-mediated suppression of host translation initiation"/>
    <property type="evidence" value="ECO:0007669"/>
    <property type="project" value="UniProtKB-KW"/>
</dbReference>
<organism evidence="16 17">
    <name type="scientific">Fowl aviadenovirus 5</name>
    <dbReference type="NCBI Taxonomy" id="172861"/>
    <lineage>
        <taxon>Viruses</taxon>
        <taxon>Varidnaviria</taxon>
        <taxon>Bamfordvirae</taxon>
        <taxon>Preplasmiviricota</taxon>
        <taxon>Polisuviricotina</taxon>
        <taxon>Pharingeaviricetes</taxon>
        <taxon>Rowavirales</taxon>
        <taxon>Adenoviridae</taxon>
        <taxon>Aviadenovirus</taxon>
        <taxon>Aviadenovirus quintum</taxon>
        <taxon>Fowl aviadenovirus B</taxon>
    </lineage>
</organism>
<keyword evidence="12 14" id="KW-1262">Eukaryotic host gene expression shutoff by virus</keyword>
<feature type="compositionally biased region" description="Polar residues" evidence="15">
    <location>
        <begin position="216"/>
        <end position="225"/>
    </location>
</feature>
<dbReference type="HAMAP" id="MF_04060">
    <property type="entry name" value="ADV_SHUT"/>
    <property type="match status" value="1"/>
</dbReference>
<evidence type="ECO:0000256" key="8">
    <source>
        <dbReference type="ARBA" id="ARBA00022921"/>
    </source>
</evidence>
<keyword evidence="8 14" id="KW-0426">Late protein</keyword>
<feature type="modified residue" description="Phosphotyrosine; by host" evidence="14">
    <location>
        <position position="927"/>
    </location>
</feature>
<feature type="region of interest" description="Disordered" evidence="15">
    <location>
        <begin position="90"/>
        <end position="340"/>
    </location>
</feature>
<keyword evidence="7 14" id="KW-0694">RNA-binding</keyword>
<evidence type="ECO:0000256" key="11">
    <source>
        <dbReference type="ARBA" id="ARBA00023200"/>
    </source>
</evidence>
<feature type="compositionally biased region" description="Low complexity" evidence="15">
    <location>
        <begin position="90"/>
        <end position="108"/>
    </location>
</feature>
<evidence type="ECO:0000256" key="6">
    <source>
        <dbReference type="ARBA" id="ARBA00022809"/>
    </source>
</evidence>
<keyword evidence="13 14" id="KW-1075">Inhibition of eukaryotic host translation factors by virus</keyword>
<evidence type="ECO:0000256" key="9">
    <source>
        <dbReference type="ARBA" id="ARBA00022995"/>
    </source>
</evidence>
<comment type="subcellular location">
    <subcellularLocation>
        <location evidence="14">Host cytoplasm</location>
    </subcellularLocation>
</comment>
<evidence type="ECO:0000256" key="15">
    <source>
        <dbReference type="SAM" id="MobiDB-lite"/>
    </source>
</evidence>
<feature type="compositionally biased region" description="Polar residues" evidence="15">
    <location>
        <begin position="326"/>
        <end position="340"/>
    </location>
</feature>
<evidence type="ECO:0000256" key="1">
    <source>
        <dbReference type="ARBA" id="ARBA00022448"/>
    </source>
</evidence>
<comment type="miscellaneous">
    <text evidence="14">All late proteins expressed from the major late promoter are produced by alternative splicing and alternative polyadenylation of the same gene giving rise to non-overlapping ORFs. A leader sequence is present in the N-terminus of all these mRNAs and is recognized by the viral shutoff protein to provide expression although conventional translation via ribosome scanning from the cap has been shut off in the host cell.</text>
</comment>
<feature type="compositionally biased region" description="Low complexity" evidence="15">
    <location>
        <begin position="227"/>
        <end position="236"/>
    </location>
</feature>
<dbReference type="GO" id="GO:0019060">
    <property type="term" value="P:intracellular transport of viral protein in host cell"/>
    <property type="evidence" value="ECO:0007669"/>
    <property type="project" value="UniProtKB-UniRule"/>
</dbReference>
<dbReference type="GO" id="GO:0030430">
    <property type="term" value="C:host cell cytoplasm"/>
    <property type="evidence" value="ECO:0007669"/>
    <property type="project" value="UniProtKB-SubCell"/>
</dbReference>
<keyword evidence="3 14" id="KW-0597">Phosphoprotein</keyword>